<proteinExistence type="inferred from homology"/>
<dbReference type="AlphaFoldDB" id="A0AA35PMG4"/>
<dbReference type="Proteomes" id="UP001178461">
    <property type="component" value="Chromosome 13"/>
</dbReference>
<evidence type="ECO:0000256" key="7">
    <source>
        <dbReference type="ARBA" id="ARBA00023157"/>
    </source>
</evidence>
<dbReference type="GO" id="GO:0048019">
    <property type="term" value="F:receptor antagonist activity"/>
    <property type="evidence" value="ECO:0007669"/>
    <property type="project" value="TreeGrafter"/>
</dbReference>
<sequence>MRNQLCLLVFLLCRLSAVQGSIWAWMHSLPHAANGVPPRRDPGSSSGQEVTAAVCSHEINCPRGFFCDHHFGLCLPFRQEGEFCRRDAHCALGLSCMFGKCQETLPGGQEGARCHHDKDCSPDACCARQHGEKVCKKRLLLDEGCYVPEGGIAFSMNQVCPCLEGLVCKKMSPNREASFEYWSDKIVWRCQKQ</sequence>
<evidence type="ECO:0000256" key="1">
    <source>
        <dbReference type="ARBA" id="ARBA00004613"/>
    </source>
</evidence>
<evidence type="ECO:0000256" key="6">
    <source>
        <dbReference type="ARBA" id="ARBA00022729"/>
    </source>
</evidence>
<dbReference type="EMBL" id="OX395138">
    <property type="protein sequence ID" value="CAI5790072.1"/>
    <property type="molecule type" value="Genomic_DNA"/>
</dbReference>
<feature type="chain" id="PRO_5041254891" evidence="8">
    <location>
        <begin position="21"/>
        <end position="193"/>
    </location>
</feature>
<gene>
    <name evidence="10" type="ORF">PODLI_1B022861</name>
</gene>
<dbReference type="GO" id="GO:0016055">
    <property type="term" value="P:Wnt signaling pathway"/>
    <property type="evidence" value="ECO:0007669"/>
    <property type="project" value="UniProtKB-KW"/>
</dbReference>
<dbReference type="PANTHER" id="PTHR12113:SF31">
    <property type="entry name" value="DICKKOPF N-TERMINAL CYSTEINE-RICH DOMAIN-CONTAINING PROTEIN"/>
    <property type="match status" value="1"/>
</dbReference>
<evidence type="ECO:0000313" key="10">
    <source>
        <dbReference type="EMBL" id="CAI5790072.1"/>
    </source>
</evidence>
<organism evidence="10 11">
    <name type="scientific">Podarcis lilfordi</name>
    <name type="common">Lilford's wall lizard</name>
    <dbReference type="NCBI Taxonomy" id="74358"/>
    <lineage>
        <taxon>Eukaryota</taxon>
        <taxon>Metazoa</taxon>
        <taxon>Chordata</taxon>
        <taxon>Craniata</taxon>
        <taxon>Vertebrata</taxon>
        <taxon>Euteleostomi</taxon>
        <taxon>Lepidosauria</taxon>
        <taxon>Squamata</taxon>
        <taxon>Bifurcata</taxon>
        <taxon>Unidentata</taxon>
        <taxon>Episquamata</taxon>
        <taxon>Laterata</taxon>
        <taxon>Lacertibaenia</taxon>
        <taxon>Lacertidae</taxon>
        <taxon>Podarcis</taxon>
    </lineage>
</organism>
<feature type="signal peptide" evidence="8">
    <location>
        <begin position="1"/>
        <end position="20"/>
    </location>
</feature>
<dbReference type="Pfam" id="PF04706">
    <property type="entry name" value="Dickkopf_N"/>
    <property type="match status" value="1"/>
</dbReference>
<accession>A0AA35PMG4</accession>
<dbReference type="InterPro" id="IPR039863">
    <property type="entry name" value="DKK1-4"/>
</dbReference>
<dbReference type="Gene3D" id="2.10.80.10">
    <property type="entry name" value="Lipase, subunit A"/>
    <property type="match status" value="1"/>
</dbReference>
<evidence type="ECO:0000259" key="9">
    <source>
        <dbReference type="Pfam" id="PF04706"/>
    </source>
</evidence>
<comment type="similarity">
    <text evidence="2">Belongs to the dickkopf family.</text>
</comment>
<keyword evidence="7" id="KW-1015">Disulfide bond</keyword>
<keyword evidence="6 8" id="KW-0732">Signal</keyword>
<dbReference type="PANTHER" id="PTHR12113">
    <property type="entry name" value="DICKKOPF3-LIKE 3"/>
    <property type="match status" value="1"/>
</dbReference>
<protein>
    <submittedName>
        <fullName evidence="10">Dickkopf-related protein 3-like</fullName>
    </submittedName>
</protein>
<keyword evidence="5" id="KW-0879">Wnt signaling pathway</keyword>
<dbReference type="GO" id="GO:0090090">
    <property type="term" value="P:negative regulation of canonical Wnt signaling pathway"/>
    <property type="evidence" value="ECO:0007669"/>
    <property type="project" value="TreeGrafter"/>
</dbReference>
<reference evidence="10" key="1">
    <citation type="submission" date="2022-12" db="EMBL/GenBank/DDBJ databases">
        <authorList>
            <person name="Alioto T."/>
            <person name="Alioto T."/>
            <person name="Gomez Garrido J."/>
        </authorList>
    </citation>
    <scope>NUCLEOTIDE SEQUENCE</scope>
</reference>
<evidence type="ECO:0000256" key="3">
    <source>
        <dbReference type="ARBA" id="ARBA00022473"/>
    </source>
</evidence>
<name>A0AA35PMG4_9SAUR</name>
<dbReference type="InterPro" id="IPR006796">
    <property type="entry name" value="Dickkopf_N"/>
</dbReference>
<evidence type="ECO:0000313" key="11">
    <source>
        <dbReference type="Proteomes" id="UP001178461"/>
    </source>
</evidence>
<evidence type="ECO:0000256" key="8">
    <source>
        <dbReference type="SAM" id="SignalP"/>
    </source>
</evidence>
<keyword evidence="3" id="KW-0217">Developmental protein</keyword>
<dbReference type="GO" id="GO:0005615">
    <property type="term" value="C:extracellular space"/>
    <property type="evidence" value="ECO:0007669"/>
    <property type="project" value="TreeGrafter"/>
</dbReference>
<dbReference type="GO" id="GO:0039706">
    <property type="term" value="F:co-receptor binding"/>
    <property type="evidence" value="ECO:0007669"/>
    <property type="project" value="TreeGrafter"/>
</dbReference>
<keyword evidence="4" id="KW-0964">Secreted</keyword>
<comment type="subcellular location">
    <subcellularLocation>
        <location evidence="1">Secreted</location>
    </subcellularLocation>
</comment>
<evidence type="ECO:0000256" key="5">
    <source>
        <dbReference type="ARBA" id="ARBA00022687"/>
    </source>
</evidence>
<feature type="domain" description="Dickkopf N-terminal cysteine-rich" evidence="9">
    <location>
        <begin position="55"/>
        <end position="102"/>
    </location>
</feature>
<evidence type="ECO:0000256" key="2">
    <source>
        <dbReference type="ARBA" id="ARBA00010842"/>
    </source>
</evidence>
<evidence type="ECO:0000256" key="4">
    <source>
        <dbReference type="ARBA" id="ARBA00022525"/>
    </source>
</evidence>
<keyword evidence="11" id="KW-1185">Reference proteome</keyword>